<dbReference type="InterPro" id="IPR050136">
    <property type="entry name" value="FA_oxidation_alpha_subunit"/>
</dbReference>
<comment type="pathway">
    <text evidence="3">Lipid metabolism; fatty acid beta-oxidation.</text>
</comment>
<comment type="catalytic activity">
    <reaction evidence="24">
        <text>1'-[1,2-di-(9Z,12Z-octadecadienoyl)-sn-glycero-3-phospho]-3'-[1-(9Z,12Z-octadecadienoyl)-sn-glycero-3-phospho]-glycerol + (9Z,12Z)-octadecadienoyl-CoA = 1',3'-bis-[1,2-di-(9Z,12Z-octadecadienoyl)-sn-glycero-3-phospho]-glycerol + CoA</text>
        <dbReference type="Rhea" id="RHEA:43672"/>
        <dbReference type="ChEBI" id="CHEBI:57287"/>
        <dbReference type="ChEBI" id="CHEBI:57383"/>
        <dbReference type="ChEBI" id="CHEBI:83580"/>
        <dbReference type="ChEBI" id="CHEBI:83581"/>
    </reaction>
    <physiologicalReaction direction="left-to-right" evidence="24">
        <dbReference type="Rhea" id="RHEA:43673"/>
    </physiologicalReaction>
</comment>
<keyword evidence="11" id="KW-0276">Fatty acid metabolism</keyword>
<evidence type="ECO:0000256" key="34">
    <source>
        <dbReference type="ARBA" id="ARBA00062153"/>
    </source>
</evidence>
<dbReference type="GO" id="GO:0004300">
    <property type="term" value="F:enoyl-CoA hydratase activity"/>
    <property type="evidence" value="ECO:0007669"/>
    <property type="project" value="UniProtKB-EC"/>
</dbReference>
<dbReference type="InterPro" id="IPR001753">
    <property type="entry name" value="Enoyl-CoA_hydra/iso"/>
</dbReference>
<evidence type="ECO:0000256" key="16">
    <source>
        <dbReference type="ARBA" id="ARBA00023098"/>
    </source>
</evidence>
<dbReference type="GO" id="GO:0016507">
    <property type="term" value="C:mitochondrial fatty acid beta-oxidation multienzyme complex"/>
    <property type="evidence" value="ECO:0007669"/>
    <property type="project" value="InterPro"/>
</dbReference>
<dbReference type="InterPro" id="IPR012803">
    <property type="entry name" value="Fa_ox_alpha_mit"/>
</dbReference>
<keyword evidence="8" id="KW-0597">Phosphoprotein</keyword>
<dbReference type="GO" id="GO:0006635">
    <property type="term" value="P:fatty acid beta-oxidation"/>
    <property type="evidence" value="ECO:0007669"/>
    <property type="project" value="UniProtKB-UniPathway"/>
</dbReference>
<comment type="catalytic activity">
    <reaction evidence="33">
        <text>1'-[1,2-di-(9Z,12Z-octadecadienoyl)-sn-glycero-3-phospho]-3'-[1-(9Z,12Z-octadecadienoyl)-sn-glycero-3-phospho]-glycerol + hexadecanoyl-CoA = 1'-[1,2-di-(9Z,12Z-octadecadienoyl)-sn-glycero-3-phospho]-3'-[1-(9Z,12Z-octadecadienoyl)-2-hexadecanoyl-sn-glycero-3-phospho]-glycerol + CoA</text>
        <dbReference type="Rhea" id="RHEA:43680"/>
        <dbReference type="ChEBI" id="CHEBI:57287"/>
        <dbReference type="ChEBI" id="CHEBI:57379"/>
        <dbReference type="ChEBI" id="CHEBI:83580"/>
        <dbReference type="ChEBI" id="CHEBI:83583"/>
    </reaction>
    <physiologicalReaction direction="left-to-right" evidence="33">
        <dbReference type="Rhea" id="RHEA:43681"/>
    </physiologicalReaction>
</comment>
<organism evidence="44 45">
    <name type="scientific">Ciona savignyi</name>
    <name type="common">Pacific transparent sea squirt</name>
    <dbReference type="NCBI Taxonomy" id="51511"/>
    <lineage>
        <taxon>Eukaryota</taxon>
        <taxon>Metazoa</taxon>
        <taxon>Chordata</taxon>
        <taxon>Tunicata</taxon>
        <taxon>Ascidiacea</taxon>
        <taxon>Phlebobranchia</taxon>
        <taxon>Cionidae</taxon>
        <taxon>Ciona</taxon>
    </lineage>
</organism>
<dbReference type="GO" id="GO:0005743">
    <property type="term" value="C:mitochondrial inner membrane"/>
    <property type="evidence" value="ECO:0007669"/>
    <property type="project" value="UniProtKB-SubCell"/>
</dbReference>
<proteinExistence type="inferred from homology"/>
<keyword evidence="20" id="KW-0511">Multifunctional enzyme</keyword>
<keyword evidence="17" id="KW-0496">Mitochondrion</keyword>
<dbReference type="PROSITE" id="PS00166">
    <property type="entry name" value="ENOYL_COA_HYDRATASE"/>
    <property type="match status" value="1"/>
</dbReference>
<comment type="catalytic activity">
    <reaction evidence="22">
        <text>(3S)-hydroxyhexadecanoyl-CoA + NAD(+) = 3-oxohexadecanoyl-CoA + NADH + H(+)</text>
        <dbReference type="Rhea" id="RHEA:31159"/>
        <dbReference type="ChEBI" id="CHEBI:15378"/>
        <dbReference type="ChEBI" id="CHEBI:57349"/>
        <dbReference type="ChEBI" id="CHEBI:57540"/>
        <dbReference type="ChEBI" id="CHEBI:57945"/>
        <dbReference type="ChEBI" id="CHEBI:62613"/>
    </reaction>
    <physiologicalReaction direction="left-to-right" evidence="22">
        <dbReference type="Rhea" id="RHEA:31160"/>
    </physiologicalReaction>
</comment>
<dbReference type="FunFam" id="3.40.50.720:FF:000009">
    <property type="entry name" value="Fatty oxidation complex, alpha subunit"/>
    <property type="match status" value="1"/>
</dbReference>
<dbReference type="InterPro" id="IPR008927">
    <property type="entry name" value="6-PGluconate_DH-like_C_sf"/>
</dbReference>
<evidence type="ECO:0000259" key="43">
    <source>
        <dbReference type="Pfam" id="PF02737"/>
    </source>
</evidence>
<feature type="domain" description="3-hydroxyacyl-CoA dehydrogenase NAD binding" evidence="43">
    <location>
        <begin position="365"/>
        <end position="543"/>
    </location>
</feature>
<evidence type="ECO:0000256" key="8">
    <source>
        <dbReference type="ARBA" id="ARBA00022553"/>
    </source>
</evidence>
<accession>H2ZB00</accession>
<evidence type="ECO:0000256" key="1">
    <source>
        <dbReference type="ARBA" id="ARBA00000469"/>
    </source>
</evidence>
<evidence type="ECO:0000256" key="11">
    <source>
        <dbReference type="ARBA" id="ARBA00022832"/>
    </source>
</evidence>
<feature type="domain" description="3-hydroxyacyl-CoA dehydrogenase C-terminal" evidence="42">
    <location>
        <begin position="546"/>
        <end position="641"/>
    </location>
</feature>
<evidence type="ECO:0000256" key="35">
    <source>
        <dbReference type="ARBA" id="ARBA00066806"/>
    </source>
</evidence>
<reference evidence="44" key="3">
    <citation type="submission" date="2025-09" db="UniProtKB">
        <authorList>
            <consortium name="Ensembl"/>
        </authorList>
    </citation>
    <scope>IDENTIFICATION</scope>
</reference>
<evidence type="ECO:0000256" key="28">
    <source>
        <dbReference type="ARBA" id="ARBA00052224"/>
    </source>
</evidence>
<feature type="site" description="Important for hydroxyacyl-coenzyme A dehydrogenase activity" evidence="40">
    <location>
        <position position="500"/>
    </location>
</feature>
<dbReference type="GO" id="GO:0070403">
    <property type="term" value="F:NAD+ binding"/>
    <property type="evidence" value="ECO:0007669"/>
    <property type="project" value="InterPro"/>
</dbReference>
<dbReference type="GO" id="GO:0016509">
    <property type="term" value="F:long-chain (3S)-3-hydroxyacyl-CoA dehydrogenase (NAD+) activity"/>
    <property type="evidence" value="ECO:0007669"/>
    <property type="project" value="UniProtKB-EC"/>
</dbReference>
<comment type="catalytic activity">
    <reaction evidence="30">
        <text>(3S)-hydroxytetradecanoyl-CoA + NAD(+) = 3-oxotetradecanoyl-CoA + NADH + H(+)</text>
        <dbReference type="Rhea" id="RHEA:31167"/>
        <dbReference type="ChEBI" id="CHEBI:15378"/>
        <dbReference type="ChEBI" id="CHEBI:57540"/>
        <dbReference type="ChEBI" id="CHEBI:57945"/>
        <dbReference type="ChEBI" id="CHEBI:62543"/>
        <dbReference type="ChEBI" id="CHEBI:62614"/>
    </reaction>
    <physiologicalReaction direction="left-to-right" evidence="30">
        <dbReference type="Rhea" id="RHEA:31168"/>
    </physiologicalReaction>
</comment>
<evidence type="ECO:0000256" key="22">
    <source>
        <dbReference type="ARBA" id="ARBA00047613"/>
    </source>
</evidence>
<keyword evidence="16" id="KW-0443">Lipid metabolism</keyword>
<dbReference type="SUPFAM" id="SSF48179">
    <property type="entry name" value="6-phosphogluconate dehydrogenase C-terminal domain-like"/>
    <property type="match status" value="2"/>
</dbReference>
<name>H2ZB00_CIOSA</name>
<reference evidence="44" key="2">
    <citation type="submission" date="2025-08" db="UniProtKB">
        <authorList>
            <consortium name="Ensembl"/>
        </authorList>
    </citation>
    <scope>IDENTIFICATION</scope>
</reference>
<dbReference type="Ensembl" id="ENSCSAVT00000014938.1">
    <property type="protein sequence ID" value="ENSCSAVP00000014765.1"/>
    <property type="gene ID" value="ENSCSAVG00000008634.1"/>
</dbReference>
<keyword evidence="13" id="KW-0007">Acetylation</keyword>
<evidence type="ECO:0000256" key="7">
    <source>
        <dbReference type="ARBA" id="ARBA00022481"/>
    </source>
</evidence>
<evidence type="ECO:0000256" key="29">
    <source>
        <dbReference type="ARBA" id="ARBA00052711"/>
    </source>
</evidence>
<keyword evidence="15" id="KW-0520">NAD</keyword>
<evidence type="ECO:0000256" key="31">
    <source>
        <dbReference type="ARBA" id="ARBA00052860"/>
    </source>
</evidence>
<evidence type="ECO:0000313" key="44">
    <source>
        <dbReference type="Ensembl" id="ENSCSAVP00000014765.1"/>
    </source>
</evidence>
<dbReference type="Gene3D" id="3.40.50.720">
    <property type="entry name" value="NAD(P)-binding Rossmann-like Domain"/>
    <property type="match status" value="1"/>
</dbReference>
<keyword evidence="19" id="KW-0456">Lyase</keyword>
<evidence type="ECO:0000256" key="6">
    <source>
        <dbReference type="ARBA" id="ARBA00012076"/>
    </source>
</evidence>
<dbReference type="SUPFAM" id="SSF51735">
    <property type="entry name" value="NAD(P)-binding Rossmann-fold domains"/>
    <property type="match status" value="1"/>
</dbReference>
<evidence type="ECO:0000256" key="33">
    <source>
        <dbReference type="ARBA" id="ARBA00052989"/>
    </source>
</evidence>
<evidence type="ECO:0000256" key="3">
    <source>
        <dbReference type="ARBA" id="ARBA00005005"/>
    </source>
</evidence>
<comment type="catalytic activity">
    <reaction evidence="29">
        <text>(3S)-3-hydroxydodecanoyl-CoA = (2E)-dodecenoyl-CoA + H2O</text>
        <dbReference type="Rhea" id="RHEA:31075"/>
        <dbReference type="ChEBI" id="CHEBI:15377"/>
        <dbReference type="ChEBI" id="CHEBI:57330"/>
        <dbReference type="ChEBI" id="CHEBI:62558"/>
    </reaction>
    <physiologicalReaction direction="right-to-left" evidence="29">
        <dbReference type="Rhea" id="RHEA:31077"/>
    </physiologicalReaction>
</comment>
<dbReference type="InterPro" id="IPR029045">
    <property type="entry name" value="ClpP/crotonase-like_dom_sf"/>
</dbReference>
<dbReference type="InterPro" id="IPR018376">
    <property type="entry name" value="Enoyl-CoA_hyd/isom_CS"/>
</dbReference>
<dbReference type="GO" id="GO:0016740">
    <property type="term" value="F:transferase activity"/>
    <property type="evidence" value="ECO:0007669"/>
    <property type="project" value="UniProtKB-KW"/>
</dbReference>
<feature type="site" description="Important for long-chain enoyl-CoA hydratase activity" evidence="40">
    <location>
        <position position="152"/>
    </location>
</feature>
<comment type="catalytic activity">
    <reaction evidence="25">
        <text>a long-chain (3S)-3-hydroxy fatty acyl-CoA + NAD(+) = a long-chain 3-oxo-fatty acyl-CoA + NADH + H(+)</text>
        <dbReference type="Rhea" id="RHEA:52656"/>
        <dbReference type="ChEBI" id="CHEBI:15378"/>
        <dbReference type="ChEBI" id="CHEBI:57540"/>
        <dbReference type="ChEBI" id="CHEBI:57945"/>
        <dbReference type="ChEBI" id="CHEBI:136757"/>
        <dbReference type="ChEBI" id="CHEBI:136758"/>
        <dbReference type="EC" id="1.1.1.211"/>
    </reaction>
    <physiologicalReaction direction="left-to-right" evidence="25">
        <dbReference type="Rhea" id="RHEA:52657"/>
    </physiologicalReaction>
</comment>
<evidence type="ECO:0000256" key="15">
    <source>
        <dbReference type="ARBA" id="ARBA00023027"/>
    </source>
</evidence>
<sequence length="773" mass="83377">MTSLIRTFNLARNNSFSRWALLNRGSGARHLSVSSLLNGKNLNVDYQDDIAVVRLDKANSKMNTLSKELMEEFEEVFNEIQRNKAVKGAVLISSKPGSFVAGADIDMLKNAGGEAETTELSKNGQNLFNALEKSKKPFVAAINGVALGGGLELTLACQYRIATTDKSTNLGVPEVMLGLLPGAGGTQRLPHLVGVASALDMALTGKMIKPKKAKKMGLVHHLVEPLGPGLTDADTNTRQYLEKVAVETARGIANGTVKIPPIKHSTQDIISYLLKFGAFEKNFFNKMIKGKVMKQTNGLFPAPLLIADVIREGVINGAEAGYKAEAEGFGKLSQTNESKSLIGLYDGQTHCKKNRFGNPAKPAKNIAVLGAGLMGAGIVQVSIDKGYNVVLKDSFSPGLARGQEQIYKGFNTASKKKKMTTFERDAIMAKLDATLSYDALRNADMVIEAVFEDIDIKHKVVKETEAVIPEHCIFASNTSALPIGDIAKASKRPEKVIGMHYFSPVDKMQLLEIITTDTTSKDTVASAVQVGLKQGKLVIVVKDGPGFYTTRLLAPTLSEVIRMLQEGVGPQKIDKLATSFGFPVGIATLLDEVGIDVAVHVSEYLGGVFGERFAGGNVQVLKDLVARGCAGRKTGKGVYMYSDAKSKNRPVNDTATQIFKSFELEPVEAVSSDSDIQLRLISRFVNEAVMSLQEGILDNPLEGDIGAVFGLGFPPHLGGPFRYVDLHGAAPLVENMRRFEAAYGAAFTPCPLLLEHAKDSSKKFHSKTDKSRE</sequence>
<evidence type="ECO:0000256" key="39">
    <source>
        <dbReference type="PIRSR" id="PIRSR612803-1"/>
    </source>
</evidence>
<feature type="active site" description="For hydroxyacyl-coenzyme A dehydrogenase activity" evidence="39">
    <location>
        <position position="512"/>
    </location>
</feature>
<dbReference type="FunCoup" id="H2ZB00">
    <property type="interactions" value="190"/>
</dbReference>
<protein>
    <recommendedName>
        <fullName evidence="36">Trifunctional enzyme subunit alpha, mitochondrial</fullName>
        <ecNumber evidence="35">1.1.1.211</ecNumber>
        <ecNumber evidence="6">4.2.1.17</ecNumber>
    </recommendedName>
    <alternativeName>
        <fullName evidence="37">Monolysocardiolipin acyltransferase</fullName>
    </alternativeName>
    <alternativeName>
        <fullName evidence="38">TP-alpha</fullName>
    </alternativeName>
</protein>
<evidence type="ECO:0000256" key="32">
    <source>
        <dbReference type="ARBA" id="ARBA00052945"/>
    </source>
</evidence>
<comment type="subunit">
    <text evidence="34">Heterotetramer of 2 alpha/HADHA and 2 beta/HADHB subunits; forms the mitochondrial trifunctional enzyme. Also purified as higher order heterooligomers including a 4 alpha/HADHA and 4 beta/HADHB heterooligomer which physiological significance remains unclear. The mitochondrial trifunctional enzyme interacts with MTLN.</text>
</comment>
<dbReference type="eggNOG" id="KOG1683">
    <property type="taxonomic scope" value="Eukaryota"/>
</dbReference>
<dbReference type="Proteomes" id="UP000007875">
    <property type="component" value="Unassembled WGS sequence"/>
</dbReference>
<dbReference type="Pfam" id="PF00378">
    <property type="entry name" value="ECH_1"/>
    <property type="match status" value="1"/>
</dbReference>
<evidence type="ECO:0000256" key="23">
    <source>
        <dbReference type="ARBA" id="ARBA00048361"/>
    </source>
</evidence>
<evidence type="ECO:0000256" key="40">
    <source>
        <dbReference type="PIRSR" id="PIRSR612803-2"/>
    </source>
</evidence>
<evidence type="ECO:0000256" key="21">
    <source>
        <dbReference type="ARBA" id="ARBA00035854"/>
    </source>
</evidence>
<dbReference type="EC" id="4.2.1.17" evidence="6"/>
<comment type="catalytic activity">
    <reaction evidence="32">
        <text>(3S)-3-hydroxydodecanoyl-CoA + NAD(+) = 3-oxododecanoyl-CoA + NADH + H(+)</text>
        <dbReference type="Rhea" id="RHEA:31179"/>
        <dbReference type="ChEBI" id="CHEBI:15378"/>
        <dbReference type="ChEBI" id="CHEBI:57540"/>
        <dbReference type="ChEBI" id="CHEBI:57945"/>
        <dbReference type="ChEBI" id="CHEBI:62558"/>
        <dbReference type="ChEBI" id="CHEBI:62615"/>
    </reaction>
    <physiologicalReaction direction="left-to-right" evidence="32">
        <dbReference type="Rhea" id="RHEA:31180"/>
    </physiologicalReaction>
</comment>
<dbReference type="FunFam" id="1.10.1040.50:FF:000002">
    <property type="entry name" value="Trifunctional enzyme subunit alpha, mitochondrial"/>
    <property type="match status" value="1"/>
</dbReference>
<evidence type="ECO:0000256" key="12">
    <source>
        <dbReference type="ARBA" id="ARBA00022946"/>
    </source>
</evidence>
<comment type="subcellular location">
    <subcellularLocation>
        <location evidence="2">Mitochondrion inner membrane</location>
    </subcellularLocation>
</comment>
<keyword evidence="18" id="KW-0472">Membrane</keyword>
<evidence type="ECO:0000259" key="42">
    <source>
        <dbReference type="Pfam" id="PF00725"/>
    </source>
</evidence>
<evidence type="ECO:0000256" key="30">
    <source>
        <dbReference type="ARBA" id="ARBA00052834"/>
    </source>
</evidence>
<evidence type="ECO:0000256" key="10">
    <source>
        <dbReference type="ARBA" id="ARBA00022792"/>
    </source>
</evidence>
<evidence type="ECO:0000256" key="38">
    <source>
        <dbReference type="ARBA" id="ARBA00083277"/>
    </source>
</evidence>
<keyword evidence="9" id="KW-0808">Transferase</keyword>
<keyword evidence="45" id="KW-1185">Reference proteome</keyword>
<comment type="similarity">
    <text evidence="41">Belongs to the enoyl-CoA hydratase/isomerase family.</text>
</comment>
<dbReference type="NCBIfam" id="TIGR02441">
    <property type="entry name" value="fa_ox_alpha_mit"/>
    <property type="match status" value="1"/>
</dbReference>
<evidence type="ECO:0000256" key="36">
    <source>
        <dbReference type="ARBA" id="ARBA00068347"/>
    </source>
</evidence>
<evidence type="ECO:0000256" key="19">
    <source>
        <dbReference type="ARBA" id="ARBA00023239"/>
    </source>
</evidence>
<evidence type="ECO:0000313" key="45">
    <source>
        <dbReference type="Proteomes" id="UP000007875"/>
    </source>
</evidence>
<dbReference type="InterPro" id="IPR036291">
    <property type="entry name" value="NAD(P)-bd_dom_sf"/>
</dbReference>
<comment type="catalytic activity">
    <reaction evidence="21">
        <text>a (3S)-3-hydroxyacyl-CoA = a (2E)-enoyl-CoA + H2O</text>
        <dbReference type="Rhea" id="RHEA:16105"/>
        <dbReference type="ChEBI" id="CHEBI:15377"/>
        <dbReference type="ChEBI" id="CHEBI:57318"/>
        <dbReference type="ChEBI" id="CHEBI:58856"/>
        <dbReference type="EC" id="4.2.1.17"/>
    </reaction>
    <physiologicalReaction direction="right-to-left" evidence="21">
        <dbReference type="Rhea" id="RHEA:16107"/>
    </physiologicalReaction>
</comment>
<evidence type="ECO:0000256" key="13">
    <source>
        <dbReference type="ARBA" id="ARBA00022990"/>
    </source>
</evidence>
<evidence type="ECO:0000256" key="2">
    <source>
        <dbReference type="ARBA" id="ARBA00004273"/>
    </source>
</evidence>
<feature type="site" description="Important for long-chain enoyl-CoA hydratase activity" evidence="40">
    <location>
        <position position="174"/>
    </location>
</feature>
<dbReference type="PANTHER" id="PTHR43612">
    <property type="entry name" value="TRIFUNCTIONAL ENZYME SUBUNIT ALPHA"/>
    <property type="match status" value="1"/>
</dbReference>
<dbReference type="UniPathway" id="UPA00659"/>
<dbReference type="InterPro" id="IPR006176">
    <property type="entry name" value="3-OHacyl-CoA_DH_NAD-bd"/>
</dbReference>
<dbReference type="CDD" id="cd06558">
    <property type="entry name" value="crotonase-like"/>
    <property type="match status" value="1"/>
</dbReference>
<evidence type="ECO:0000256" key="4">
    <source>
        <dbReference type="ARBA" id="ARBA00007005"/>
    </source>
</evidence>
<dbReference type="Gene3D" id="1.10.1040.50">
    <property type="match status" value="1"/>
</dbReference>
<dbReference type="STRING" id="51511.ENSCSAVP00000014765"/>
<comment type="similarity">
    <text evidence="5">In the N-terminal section; belongs to the enoyl-CoA hydratase/isomerase family.</text>
</comment>
<evidence type="ECO:0000256" key="25">
    <source>
        <dbReference type="ARBA" id="ARBA00050446"/>
    </source>
</evidence>
<comment type="catalytic activity">
    <reaction evidence="27">
        <text>(3S)-hydroxyoctanoyl-CoA = (2E)-octenoyl-CoA + H2O</text>
        <dbReference type="Rhea" id="RHEA:31199"/>
        <dbReference type="ChEBI" id="CHEBI:15377"/>
        <dbReference type="ChEBI" id="CHEBI:62242"/>
        <dbReference type="ChEBI" id="CHEBI:62617"/>
    </reaction>
    <physiologicalReaction direction="right-to-left" evidence="27">
        <dbReference type="Rhea" id="RHEA:31201"/>
    </physiologicalReaction>
</comment>
<comment type="similarity">
    <text evidence="4">In the central section; belongs to the 3-hydroxyacyl-CoA dehydrogenase family.</text>
</comment>
<evidence type="ECO:0000256" key="24">
    <source>
        <dbReference type="ARBA" id="ARBA00050222"/>
    </source>
</evidence>
<dbReference type="Pfam" id="PF02737">
    <property type="entry name" value="3HCDH_N"/>
    <property type="match status" value="1"/>
</dbReference>
<evidence type="ECO:0000256" key="26">
    <source>
        <dbReference type="ARBA" id="ARBA00051215"/>
    </source>
</evidence>
<evidence type="ECO:0000256" key="14">
    <source>
        <dbReference type="ARBA" id="ARBA00023002"/>
    </source>
</evidence>
<comment type="catalytic activity">
    <reaction evidence="26">
        <text>a 4-saturated-(3S)-3-hydroxyacyl-CoA = a (3E)-enoyl-CoA + H2O</text>
        <dbReference type="Rhea" id="RHEA:20724"/>
        <dbReference type="ChEBI" id="CHEBI:15377"/>
        <dbReference type="ChEBI" id="CHEBI:58521"/>
        <dbReference type="ChEBI" id="CHEBI:137480"/>
        <dbReference type="EC" id="4.2.1.17"/>
    </reaction>
    <physiologicalReaction direction="right-to-left" evidence="26">
        <dbReference type="Rhea" id="RHEA:20726"/>
    </physiologicalReaction>
</comment>
<dbReference type="InterPro" id="IPR006108">
    <property type="entry name" value="3HC_DH_C"/>
</dbReference>
<keyword evidence="10" id="KW-0999">Mitochondrion inner membrane</keyword>
<evidence type="ECO:0000256" key="41">
    <source>
        <dbReference type="RuleBase" id="RU003707"/>
    </source>
</evidence>
<evidence type="ECO:0000256" key="9">
    <source>
        <dbReference type="ARBA" id="ARBA00022679"/>
    </source>
</evidence>
<keyword evidence="12" id="KW-0809">Transit peptide</keyword>
<dbReference type="GeneTree" id="ENSGT00940000154677"/>
<comment type="catalytic activity">
    <reaction evidence="28">
        <text>(3S)-hydroxyoctanoyl-CoA + NAD(+) = 3-oxooctanoyl-CoA + NADH + H(+)</text>
        <dbReference type="Rhea" id="RHEA:31195"/>
        <dbReference type="ChEBI" id="CHEBI:15378"/>
        <dbReference type="ChEBI" id="CHEBI:57540"/>
        <dbReference type="ChEBI" id="CHEBI:57945"/>
        <dbReference type="ChEBI" id="CHEBI:62617"/>
        <dbReference type="ChEBI" id="CHEBI:62619"/>
    </reaction>
    <physiologicalReaction direction="left-to-right" evidence="28">
        <dbReference type="Rhea" id="RHEA:31196"/>
    </physiologicalReaction>
</comment>
<evidence type="ECO:0000256" key="18">
    <source>
        <dbReference type="ARBA" id="ARBA00023136"/>
    </source>
</evidence>
<keyword evidence="14" id="KW-0560">Oxidoreductase</keyword>
<dbReference type="FunFam" id="3.90.226.10:FF:000011">
    <property type="entry name" value="Fatty acid oxidation complex subunit alpha"/>
    <property type="match status" value="1"/>
</dbReference>
<dbReference type="SUPFAM" id="SSF52096">
    <property type="entry name" value="ClpP/crotonase"/>
    <property type="match status" value="1"/>
</dbReference>
<dbReference type="EC" id="1.1.1.211" evidence="35"/>
<dbReference type="Pfam" id="PF00725">
    <property type="entry name" value="3HCDH"/>
    <property type="match status" value="1"/>
</dbReference>
<evidence type="ECO:0000256" key="27">
    <source>
        <dbReference type="ARBA" id="ARBA00051877"/>
    </source>
</evidence>
<dbReference type="PANTHER" id="PTHR43612:SF3">
    <property type="entry name" value="TRIFUNCTIONAL ENZYME SUBUNIT ALPHA, MITOCHONDRIAL"/>
    <property type="match status" value="1"/>
</dbReference>
<evidence type="ECO:0000256" key="20">
    <source>
        <dbReference type="ARBA" id="ARBA00023268"/>
    </source>
</evidence>
<dbReference type="Gene3D" id="3.90.226.10">
    <property type="entry name" value="2-enoyl-CoA Hydratase, Chain A, domain 1"/>
    <property type="match status" value="1"/>
</dbReference>
<comment type="catalytic activity">
    <reaction evidence="31">
        <text>1'-[1,2-di-(9Z,12Z-octadecadienoyl)-sn-glycero-3-phospho]-3'-[1-(9Z,12Z-octadecadienoyl)-sn-glycero-3-phospho]-glycerol + (9Z)-octadecenoyl-CoA = 1'-[1,2-di-(9Z,12Z-octadecadienoyl)-sn-glycero-3-phospho]-3'-[1-(9Z,12Z-octadecadienoyl)-2-(9Z-octadecenoyl)-sn-glycero-3-phospho]-glycerol + CoA</text>
        <dbReference type="Rhea" id="RHEA:43676"/>
        <dbReference type="ChEBI" id="CHEBI:57287"/>
        <dbReference type="ChEBI" id="CHEBI:57387"/>
        <dbReference type="ChEBI" id="CHEBI:83580"/>
        <dbReference type="ChEBI" id="CHEBI:83582"/>
    </reaction>
    <physiologicalReaction direction="left-to-right" evidence="31">
        <dbReference type="Rhea" id="RHEA:43677"/>
    </physiologicalReaction>
</comment>
<keyword evidence="7" id="KW-0488">Methylation</keyword>
<reference evidence="45" key="1">
    <citation type="submission" date="2003-08" db="EMBL/GenBank/DDBJ databases">
        <authorList>
            <person name="Birren B."/>
            <person name="Nusbaum C."/>
            <person name="Abebe A."/>
            <person name="Abouelleil A."/>
            <person name="Adekoya E."/>
            <person name="Ait-zahra M."/>
            <person name="Allen N."/>
            <person name="Allen T."/>
            <person name="An P."/>
            <person name="Anderson M."/>
            <person name="Anderson S."/>
            <person name="Arachchi H."/>
            <person name="Armbruster J."/>
            <person name="Bachantsang P."/>
            <person name="Baldwin J."/>
            <person name="Barry A."/>
            <person name="Bayul T."/>
            <person name="Blitshsteyn B."/>
            <person name="Bloom T."/>
            <person name="Blye J."/>
            <person name="Boguslavskiy L."/>
            <person name="Borowsky M."/>
            <person name="Boukhgalter B."/>
            <person name="Brunache A."/>
            <person name="Butler J."/>
            <person name="Calixte N."/>
            <person name="Calvo S."/>
            <person name="Camarata J."/>
            <person name="Campo K."/>
            <person name="Chang J."/>
            <person name="Cheshatsang Y."/>
            <person name="Citroen M."/>
            <person name="Collymore A."/>
            <person name="Considine T."/>
            <person name="Cook A."/>
            <person name="Cooke P."/>
            <person name="Corum B."/>
            <person name="Cuomo C."/>
            <person name="David R."/>
            <person name="Dawoe T."/>
            <person name="Degray S."/>
            <person name="Dodge S."/>
            <person name="Dooley K."/>
            <person name="Dorje P."/>
            <person name="Dorjee K."/>
            <person name="Dorris L."/>
            <person name="Duffey N."/>
            <person name="Dupes A."/>
            <person name="Elkins T."/>
            <person name="Engels R."/>
            <person name="Erickson J."/>
            <person name="Farina A."/>
            <person name="Faro S."/>
            <person name="Ferreira P."/>
            <person name="Fischer H."/>
            <person name="Fitzgerald M."/>
            <person name="Foley K."/>
            <person name="Gage D."/>
            <person name="Galagan J."/>
            <person name="Gearin G."/>
            <person name="Gnerre S."/>
            <person name="Gnirke A."/>
            <person name="Goyette A."/>
            <person name="Graham J."/>
            <person name="Grandbois E."/>
            <person name="Gyaltsen K."/>
            <person name="Hafez N."/>
            <person name="Hagopian D."/>
            <person name="Hagos B."/>
            <person name="Hall J."/>
            <person name="Hatcher B."/>
            <person name="Heller A."/>
            <person name="Higgins H."/>
            <person name="Honan T."/>
            <person name="Horn A."/>
            <person name="Houde N."/>
            <person name="Hughes L."/>
            <person name="Hulme W."/>
            <person name="Husby E."/>
            <person name="Iliev I."/>
            <person name="Jaffe D."/>
            <person name="Jones C."/>
            <person name="Kamal M."/>
            <person name="Kamat A."/>
            <person name="Kamvysselis M."/>
            <person name="Karlsson E."/>
            <person name="Kells C."/>
            <person name="Kieu A."/>
            <person name="Kisner P."/>
            <person name="Kodira C."/>
            <person name="Kulbokas E."/>
            <person name="Labutti K."/>
            <person name="Lama D."/>
            <person name="Landers T."/>
            <person name="Leger J."/>
            <person name="Levine S."/>
            <person name="Lewis D."/>
            <person name="Lewis T."/>
            <person name="Lindblad-toh K."/>
            <person name="Liu X."/>
            <person name="Lokyitsang T."/>
            <person name="Lokyitsang Y."/>
            <person name="Lucien O."/>
            <person name="Lui A."/>
            <person name="Ma L.J."/>
            <person name="Mabbitt R."/>
            <person name="Macdonald J."/>
            <person name="Maclean C."/>
            <person name="Major J."/>
            <person name="Manning J."/>
            <person name="Marabella R."/>
            <person name="Maru K."/>
            <person name="Matthews C."/>
            <person name="Mauceli E."/>
            <person name="Mccarthy M."/>
            <person name="Mcdonough S."/>
            <person name="Mcghee T."/>
            <person name="Meldrim J."/>
            <person name="Meneus L."/>
            <person name="Mesirov J."/>
            <person name="Mihalev A."/>
            <person name="Mihova T."/>
            <person name="Mikkelsen T."/>
            <person name="Mlenga V."/>
            <person name="Moru K."/>
            <person name="Mozes J."/>
            <person name="Mulrain L."/>
            <person name="Munson G."/>
            <person name="Naylor J."/>
            <person name="Newes C."/>
            <person name="Nguyen C."/>
            <person name="Nguyen N."/>
            <person name="Nguyen T."/>
            <person name="Nicol R."/>
            <person name="Nielsen C."/>
            <person name="Nizzari M."/>
            <person name="Norbu C."/>
            <person name="Norbu N."/>
            <person name="O'donnell P."/>
            <person name="Okoawo O."/>
            <person name="O'leary S."/>
            <person name="Omotosho B."/>
            <person name="O'neill K."/>
            <person name="Osman S."/>
            <person name="Parker S."/>
            <person name="Perrin D."/>
            <person name="Phunkhang P."/>
            <person name="Piqani B."/>
            <person name="Purcell S."/>
            <person name="Rachupka T."/>
            <person name="Ramasamy U."/>
            <person name="Rameau R."/>
            <person name="Ray V."/>
            <person name="Raymond C."/>
            <person name="Retta R."/>
            <person name="Richardson S."/>
            <person name="Rise C."/>
            <person name="Rodriguez J."/>
            <person name="Rogers J."/>
            <person name="Rogov P."/>
            <person name="Rutman M."/>
            <person name="Schupbach R."/>
            <person name="Seaman C."/>
            <person name="Settipalli S."/>
            <person name="Sharpe T."/>
            <person name="Sheridan J."/>
            <person name="Sherpa N."/>
            <person name="Shi J."/>
            <person name="Smirnov S."/>
            <person name="Smith C."/>
            <person name="Sougnez C."/>
            <person name="Spencer B."/>
            <person name="Stalker J."/>
            <person name="Stange-thomann N."/>
            <person name="Stavropoulos S."/>
            <person name="Stetson K."/>
            <person name="Stone C."/>
            <person name="Stone S."/>
            <person name="Stubbs M."/>
            <person name="Talamas J."/>
            <person name="Tchuinga P."/>
            <person name="Tenzing P."/>
            <person name="Tesfaye S."/>
            <person name="Theodore J."/>
            <person name="Thoulutsang Y."/>
            <person name="Topham K."/>
            <person name="Towey S."/>
            <person name="Tsamla T."/>
            <person name="Tsomo N."/>
            <person name="Vallee D."/>
            <person name="Vassiliev H."/>
            <person name="Venkataraman V."/>
            <person name="Vinson J."/>
            <person name="Vo A."/>
            <person name="Wade C."/>
            <person name="Wang S."/>
            <person name="Wangchuk T."/>
            <person name="Wangdi T."/>
            <person name="Whittaker C."/>
            <person name="Wilkinson J."/>
            <person name="Wu Y."/>
            <person name="Wyman D."/>
            <person name="Yadav S."/>
            <person name="Yang S."/>
            <person name="Yang X."/>
            <person name="Yeager S."/>
            <person name="Yee E."/>
            <person name="Young G."/>
            <person name="Zainoun J."/>
            <person name="Zembeck L."/>
            <person name="Zimmer A."/>
            <person name="Zody M."/>
            <person name="Lander E."/>
        </authorList>
    </citation>
    <scope>NUCLEOTIDE SEQUENCE [LARGE SCALE GENOMIC DNA]</scope>
</reference>
<comment type="catalytic activity">
    <reaction evidence="23">
        <text>(3S)-hydroxydecanoyl-CoA + NAD(+) = 3-oxodecanoyl-CoA + NADH + H(+)</text>
        <dbReference type="Rhea" id="RHEA:31187"/>
        <dbReference type="ChEBI" id="CHEBI:15378"/>
        <dbReference type="ChEBI" id="CHEBI:57540"/>
        <dbReference type="ChEBI" id="CHEBI:57945"/>
        <dbReference type="ChEBI" id="CHEBI:62548"/>
        <dbReference type="ChEBI" id="CHEBI:62616"/>
    </reaction>
    <physiologicalReaction direction="left-to-right" evidence="23">
        <dbReference type="Rhea" id="RHEA:31188"/>
    </physiologicalReaction>
</comment>
<evidence type="ECO:0000256" key="37">
    <source>
        <dbReference type="ARBA" id="ARBA00077617"/>
    </source>
</evidence>
<comment type="catalytic activity">
    <reaction evidence="1">
        <text>(3S)-hydroxyhexadecanoyl-CoA = (2E)-hexadecenoyl-CoA + H2O</text>
        <dbReference type="Rhea" id="RHEA:31163"/>
        <dbReference type="ChEBI" id="CHEBI:15377"/>
        <dbReference type="ChEBI" id="CHEBI:61526"/>
        <dbReference type="ChEBI" id="CHEBI:62613"/>
    </reaction>
    <physiologicalReaction direction="right-to-left" evidence="1">
        <dbReference type="Rhea" id="RHEA:31165"/>
    </physiologicalReaction>
</comment>
<dbReference type="AlphaFoldDB" id="H2ZB00"/>
<dbReference type="InParanoid" id="H2ZB00"/>
<evidence type="ECO:0000256" key="17">
    <source>
        <dbReference type="ARBA" id="ARBA00023128"/>
    </source>
</evidence>
<evidence type="ECO:0000256" key="5">
    <source>
        <dbReference type="ARBA" id="ARBA00008750"/>
    </source>
</evidence>